<sequence>MKPPGLSVLNSSAMSSQQTEPHQQPEIREPKLSVRFINNKRPAGNATDDVEGSLLKGNSNDEPRDHDHIFVQGVSKKKRASNYKKGIKKRSFSISLTKEEIELDFLQLTGVKPKRKPQKRDKDVRTKLDNLFPGLRYL</sequence>
<name>A0A4U5R1M6_POPAL</name>
<dbReference type="PANTHER" id="PTHR33130">
    <property type="entry name" value="PUTATIVE (DUF1639)-RELATED"/>
    <property type="match status" value="1"/>
</dbReference>
<dbReference type="STRING" id="43335.A0A4U5R1M6"/>
<feature type="compositionally biased region" description="Basic and acidic residues" evidence="1">
    <location>
        <begin position="23"/>
        <end position="32"/>
    </location>
</feature>
<proteinExistence type="predicted"/>
<evidence type="ECO:0000256" key="1">
    <source>
        <dbReference type="SAM" id="MobiDB-lite"/>
    </source>
</evidence>
<feature type="region of interest" description="Disordered" evidence="1">
    <location>
        <begin position="1"/>
        <end position="67"/>
    </location>
</feature>
<dbReference type="InterPro" id="IPR012438">
    <property type="entry name" value="DUF1639"/>
</dbReference>
<comment type="caution">
    <text evidence="2">The sequence shown here is derived from an EMBL/GenBank/DDBJ whole genome shotgun (WGS) entry which is preliminary data.</text>
</comment>
<dbReference type="EMBL" id="RCHU01000072">
    <property type="protein sequence ID" value="TKS15937.1"/>
    <property type="molecule type" value="Genomic_DNA"/>
</dbReference>
<dbReference type="PANTHER" id="PTHR33130:SF41">
    <property type="entry name" value="NEUROFILAMENT HEAVY POLYPEPTIDE-LIKE"/>
    <property type="match status" value="1"/>
</dbReference>
<feature type="compositionally biased region" description="Polar residues" evidence="1">
    <location>
        <begin position="8"/>
        <end position="22"/>
    </location>
</feature>
<dbReference type="AlphaFoldDB" id="A0A4U5R1M6"/>
<protein>
    <submittedName>
        <fullName evidence="2">Uncharacterized protein</fullName>
    </submittedName>
</protein>
<organism evidence="2">
    <name type="scientific">Populus alba</name>
    <name type="common">White poplar</name>
    <dbReference type="NCBI Taxonomy" id="43335"/>
    <lineage>
        <taxon>Eukaryota</taxon>
        <taxon>Viridiplantae</taxon>
        <taxon>Streptophyta</taxon>
        <taxon>Embryophyta</taxon>
        <taxon>Tracheophyta</taxon>
        <taxon>Spermatophyta</taxon>
        <taxon>Magnoliopsida</taxon>
        <taxon>eudicotyledons</taxon>
        <taxon>Gunneridae</taxon>
        <taxon>Pentapetalae</taxon>
        <taxon>rosids</taxon>
        <taxon>fabids</taxon>
        <taxon>Malpighiales</taxon>
        <taxon>Salicaceae</taxon>
        <taxon>Saliceae</taxon>
        <taxon>Populus</taxon>
    </lineage>
</organism>
<accession>A0A4U5R1M6</accession>
<dbReference type="Pfam" id="PF07797">
    <property type="entry name" value="DUF1639"/>
    <property type="match status" value="1"/>
</dbReference>
<evidence type="ECO:0000313" key="2">
    <source>
        <dbReference type="EMBL" id="TKS15937.1"/>
    </source>
</evidence>
<gene>
    <name evidence="2" type="ORF">D5086_0000027750</name>
</gene>
<reference evidence="2" key="1">
    <citation type="submission" date="2018-10" db="EMBL/GenBank/DDBJ databases">
        <title>Population genomic analysis revealed the cold adaptation of white poplar.</title>
        <authorList>
            <person name="Liu Y.-J."/>
        </authorList>
    </citation>
    <scope>NUCLEOTIDE SEQUENCE [LARGE SCALE GENOMIC DNA]</scope>
    <source>
        <strain evidence="2">PAL-ZL1</strain>
    </source>
</reference>